<comment type="caution">
    <text evidence="4">The sequence shown here is derived from an EMBL/GenBank/DDBJ whole genome shotgun (WGS) entry which is preliminary data.</text>
</comment>
<evidence type="ECO:0000259" key="3">
    <source>
        <dbReference type="Pfam" id="PF18885"/>
    </source>
</evidence>
<evidence type="ECO:0000313" key="5">
    <source>
        <dbReference type="Proteomes" id="UP000620124"/>
    </source>
</evidence>
<dbReference type="OrthoDB" id="9971254at2759"/>
<keyword evidence="2" id="KW-0732">Signal</keyword>
<name>A0A8H7DBN4_9AGAR</name>
<feature type="region of interest" description="Disordered" evidence="1">
    <location>
        <begin position="178"/>
        <end position="200"/>
    </location>
</feature>
<evidence type="ECO:0000256" key="1">
    <source>
        <dbReference type="SAM" id="MobiDB-lite"/>
    </source>
</evidence>
<keyword evidence="5" id="KW-1185">Reference proteome</keyword>
<evidence type="ECO:0000313" key="4">
    <source>
        <dbReference type="EMBL" id="KAF7366163.1"/>
    </source>
</evidence>
<dbReference type="AlphaFoldDB" id="A0A8H7DBN4"/>
<feature type="signal peptide" evidence="2">
    <location>
        <begin position="1"/>
        <end position="21"/>
    </location>
</feature>
<proteinExistence type="predicted"/>
<reference evidence="4" key="1">
    <citation type="submission" date="2020-05" db="EMBL/GenBank/DDBJ databases">
        <title>Mycena genomes resolve the evolution of fungal bioluminescence.</title>
        <authorList>
            <person name="Tsai I.J."/>
        </authorList>
    </citation>
    <scope>NUCLEOTIDE SEQUENCE</scope>
    <source>
        <strain evidence="4">CCC161011</strain>
    </source>
</reference>
<feature type="compositionally biased region" description="Low complexity" evidence="1">
    <location>
        <begin position="178"/>
        <end position="199"/>
    </location>
</feature>
<evidence type="ECO:0000256" key="2">
    <source>
        <dbReference type="SAM" id="SignalP"/>
    </source>
</evidence>
<feature type="domain" description="DUF5648" evidence="3">
    <location>
        <begin position="32"/>
        <end position="168"/>
    </location>
</feature>
<dbReference type="Proteomes" id="UP000620124">
    <property type="component" value="Unassembled WGS sequence"/>
</dbReference>
<dbReference type="EMBL" id="JACAZI010000003">
    <property type="protein sequence ID" value="KAF7366163.1"/>
    <property type="molecule type" value="Genomic_DNA"/>
</dbReference>
<sequence>MKTLSCFLFALGSFLVTEVLADSCADPSQAVPVYRDFNDQIGDHFYTTNNTEYTLANAGGYFAEGARFRVFSTQVPSTEHLLRLWNGGAGDHFFTLDTTEATNAVSSTGGYVLENLAPMFVYSSQICGTVPLLRYWSAGNSDHFYTISTTEVDNMPGYSFERIEGYVLPLVGSSSSATDGSAAGTGTPGSPAATTSPPAKTNAAVPMPVGHLYFLLPLALAVAYL</sequence>
<dbReference type="Pfam" id="PF18885">
    <property type="entry name" value="DUF5648"/>
    <property type="match status" value="1"/>
</dbReference>
<organism evidence="4 5">
    <name type="scientific">Mycena venus</name>
    <dbReference type="NCBI Taxonomy" id="2733690"/>
    <lineage>
        <taxon>Eukaryota</taxon>
        <taxon>Fungi</taxon>
        <taxon>Dikarya</taxon>
        <taxon>Basidiomycota</taxon>
        <taxon>Agaricomycotina</taxon>
        <taxon>Agaricomycetes</taxon>
        <taxon>Agaricomycetidae</taxon>
        <taxon>Agaricales</taxon>
        <taxon>Marasmiineae</taxon>
        <taxon>Mycenaceae</taxon>
        <taxon>Mycena</taxon>
    </lineage>
</organism>
<accession>A0A8H7DBN4</accession>
<feature type="chain" id="PRO_5034585033" evidence="2">
    <location>
        <begin position="22"/>
        <end position="225"/>
    </location>
</feature>
<gene>
    <name evidence="4" type="ORF">MVEN_00493300</name>
</gene>
<dbReference type="InterPro" id="IPR043708">
    <property type="entry name" value="DUF5648"/>
</dbReference>
<protein>
    <submittedName>
        <fullName evidence="4">Excalibur calcium-binding domain-containing protein</fullName>
    </submittedName>
</protein>